<feature type="region of interest" description="Disordered" evidence="1">
    <location>
        <begin position="210"/>
        <end position="232"/>
    </location>
</feature>
<proteinExistence type="predicted"/>
<dbReference type="AlphaFoldDB" id="A0A167U6B1"/>
<dbReference type="EMBL" id="CM002799">
    <property type="protein sequence ID" value="KZN88964.1"/>
    <property type="molecule type" value="Genomic_DNA"/>
</dbReference>
<reference evidence="2" key="1">
    <citation type="journal article" date="2014" name="Genome Announc.">
        <title>Complete sequencing and chromosome-scale genome assembly of the industrial progenitor strain P2niaD18 from the penicillin producer Penicillium chrysogenum.</title>
        <authorList>
            <person name="Specht T."/>
            <person name="Dahlmann T.A."/>
            <person name="Zadra I."/>
            <person name="Kurnsteiner H."/>
            <person name="Kuck U."/>
        </authorList>
    </citation>
    <scope>NUCLEOTIDE SEQUENCE [LARGE SCALE GENOMIC DNA]</scope>
    <source>
        <strain evidence="2">P2niaD18</strain>
    </source>
</reference>
<gene>
    <name evidence="2" type="ORF">EN45_075570</name>
</gene>
<evidence type="ECO:0000256" key="1">
    <source>
        <dbReference type="SAM" id="MobiDB-lite"/>
    </source>
</evidence>
<organism evidence="2">
    <name type="scientific">Penicillium chrysogenum</name>
    <name type="common">Penicillium notatum</name>
    <dbReference type="NCBI Taxonomy" id="5076"/>
    <lineage>
        <taxon>Eukaryota</taxon>
        <taxon>Fungi</taxon>
        <taxon>Dikarya</taxon>
        <taxon>Ascomycota</taxon>
        <taxon>Pezizomycotina</taxon>
        <taxon>Eurotiomycetes</taxon>
        <taxon>Eurotiomycetidae</taxon>
        <taxon>Eurotiales</taxon>
        <taxon>Aspergillaceae</taxon>
        <taxon>Penicillium</taxon>
        <taxon>Penicillium chrysogenum species complex</taxon>
    </lineage>
</organism>
<evidence type="ECO:0000313" key="2">
    <source>
        <dbReference type="EMBL" id="KZN88964.1"/>
    </source>
</evidence>
<accession>A0A167U6B1</accession>
<protein>
    <submittedName>
        <fullName evidence="2">Uncharacterized protein</fullName>
    </submittedName>
</protein>
<sequence length="764" mass="87016">MKIDNPIIFNMDHAARELSSDTEYSPEAFIATLLRDKPEHKHLDVLTELLTRSSEIDERVASAISAAWHWICQNDLWSMRYESLSEYRKAIGYMETVRPIVQRHKKSELAKRSSIQTIFRYWKVPYDKAFSINTRPLSWSKHLLSLVACLSKHRGHLESVSLLEESMKNRPERGRTRNRLMASDVQRALETLGIPQTRLATRESKKSRIFSRAAQSKGTDNGAEFGSTPSTIHPEAWSLPETPLSLGVSPTQPLQTNTELDEWQCCGCIPICLPLIALISTPGAKFDKKLLTALVDWAYTMSWGSFCSDHLMQLAQFIPGEDPCNRNRAEAIQSLEAFCSRGRYSCIGDQPSISAPILCSNAELLCRYTGSADAWWRWRRDGFLHIPGFFSYMEELGVFERVRKYLTRSATQEYTNLIDQSTIQRCYRMLTEMVQRDPAHYAVLVACRPDQNSKLIHRRGEYQQHTVFESDDIGFGAPIDRIKWLVQGEGTSDVQSTVVFPTYETAQKILLAPGSHRQLDSWRQSSLELKYGNGYTVFGETQEIVVQPGDLVMCLPQILRWPKTFSSSNILNMSQVGLESSITTTPEEPSERHDTYCSDVWEHPEPQFYHAEQTPHEYHAAKAGLTEDSWCDVSSAIGQALADHLDWSNDKVSEEMNCILGSHGARAVEFVAKSRAELARQFHKLCDSLERNAERDSACGMDMCEEQLNEPEFFQDQLEYLETPESFIDPLAPMSPTWNTPSLDDMVADLDHTFSQQRMSFELP</sequence>
<dbReference type="Proteomes" id="UP000076449">
    <property type="component" value="Chromosome II"/>
</dbReference>
<name>A0A167U6B1_PENCH</name>